<feature type="non-terminal residue" evidence="1">
    <location>
        <position position="94"/>
    </location>
</feature>
<dbReference type="Proteomes" id="UP001597417">
    <property type="component" value="Unassembled WGS sequence"/>
</dbReference>
<comment type="caution">
    <text evidence="1">The sequence shown here is derived from an EMBL/GenBank/DDBJ whole genome shotgun (WGS) entry which is preliminary data.</text>
</comment>
<proteinExistence type="predicted"/>
<accession>A0ABW5G668</accession>
<keyword evidence="2" id="KW-1185">Reference proteome</keyword>
<organism evidence="1 2">
    <name type="scientific">Amycolatopsis pigmentata</name>
    <dbReference type="NCBI Taxonomy" id="450801"/>
    <lineage>
        <taxon>Bacteria</taxon>
        <taxon>Bacillati</taxon>
        <taxon>Actinomycetota</taxon>
        <taxon>Actinomycetes</taxon>
        <taxon>Pseudonocardiales</taxon>
        <taxon>Pseudonocardiaceae</taxon>
        <taxon>Amycolatopsis</taxon>
    </lineage>
</organism>
<name>A0ABW5G668_9PSEU</name>
<evidence type="ECO:0000313" key="2">
    <source>
        <dbReference type="Proteomes" id="UP001597417"/>
    </source>
</evidence>
<sequence length="94" mass="10327">MVDTNRGVCLHDDTVRAGTSDETGDCMVTRTQRLIDRSRAWLDRWFRLQDDPQASRHPLVIEGEPAPETVRLSVGGLPVPVDDTLAAVCANVAL</sequence>
<dbReference type="EMBL" id="JBHUKR010000027">
    <property type="protein sequence ID" value="MFD2422390.1"/>
    <property type="molecule type" value="Genomic_DNA"/>
</dbReference>
<gene>
    <name evidence="1" type="ORF">ACFSXZ_39315</name>
</gene>
<reference evidence="2" key="1">
    <citation type="journal article" date="2019" name="Int. J. Syst. Evol. Microbiol.">
        <title>The Global Catalogue of Microorganisms (GCM) 10K type strain sequencing project: providing services to taxonomists for standard genome sequencing and annotation.</title>
        <authorList>
            <consortium name="The Broad Institute Genomics Platform"/>
            <consortium name="The Broad Institute Genome Sequencing Center for Infectious Disease"/>
            <person name="Wu L."/>
            <person name="Ma J."/>
        </authorList>
    </citation>
    <scope>NUCLEOTIDE SEQUENCE [LARGE SCALE GENOMIC DNA]</scope>
    <source>
        <strain evidence="2">CGMCC 4.7645</strain>
    </source>
</reference>
<evidence type="ECO:0000313" key="1">
    <source>
        <dbReference type="EMBL" id="MFD2422390.1"/>
    </source>
</evidence>
<protein>
    <submittedName>
        <fullName evidence="1">Uncharacterized protein</fullName>
    </submittedName>
</protein>
<dbReference type="RefSeq" id="WP_378271442.1">
    <property type="nucleotide sequence ID" value="NZ_JBHUKR010000027.1"/>
</dbReference>